<evidence type="ECO:0000313" key="3">
    <source>
        <dbReference type="EMBL" id="SDD56173.1"/>
    </source>
</evidence>
<evidence type="ECO:0000313" key="4">
    <source>
        <dbReference type="Proteomes" id="UP000199417"/>
    </source>
</evidence>
<evidence type="ECO:0000256" key="2">
    <source>
        <dbReference type="SAM" id="Phobius"/>
    </source>
</evidence>
<dbReference type="EMBL" id="FNAB01000005">
    <property type="protein sequence ID" value="SDD56173.1"/>
    <property type="molecule type" value="Genomic_DNA"/>
</dbReference>
<name>A0A1G6VRY5_9NOCA</name>
<feature type="transmembrane region" description="Helical" evidence="2">
    <location>
        <begin position="256"/>
        <end position="276"/>
    </location>
</feature>
<accession>A0A1G6VRY5</accession>
<dbReference type="AlphaFoldDB" id="A0A1G6VRY5"/>
<sequence>MVVDRVAPSTEPLGDDRPVPAATHHPSPDVPRPRRSRRVRAYLGTTPSKLLLVAFALTVLSLVAGSAAAVQVSDRARTLDSLLTQVEPLAYASQDLYSSLSIADAAATTAFISGGLEPADVRARYTRAITDAGQDLVDASAGIATADYTAHRLLTDLSVSLPVYTGLVETARSNNRIGYPVGAAYLREASTLMQTTLLPLAEQLHTAQAATVVQTQSEFATPPWLSIGLLLASLAALVAAMVLLARWTRRTLNPGLILAAAAVTALLGWLLIAGLISSTATGNALDQGARPLSTLTTARILTQQARADETLALVRRDVSARYHSQFVEHLDRLQALLDEYDHSGMQVGEDEIAAAAAARTAWAQAHERLDGLLAAGDWTGASEIAVGPGQLDSAAFFFIADKELDAAIEEARAELRGNLVRAHSTLAGLTPGALVLSALAVVGIGLGLWPRWREYQ</sequence>
<keyword evidence="2" id="KW-0472">Membrane</keyword>
<keyword evidence="2" id="KW-1133">Transmembrane helix</keyword>
<feature type="transmembrane region" description="Helical" evidence="2">
    <location>
        <begin position="426"/>
        <end position="449"/>
    </location>
</feature>
<organism evidence="3 4">
    <name type="scientific">Rhodococcus tukisamuensis</name>
    <dbReference type="NCBI Taxonomy" id="168276"/>
    <lineage>
        <taxon>Bacteria</taxon>
        <taxon>Bacillati</taxon>
        <taxon>Actinomycetota</taxon>
        <taxon>Actinomycetes</taxon>
        <taxon>Mycobacteriales</taxon>
        <taxon>Nocardiaceae</taxon>
        <taxon>Rhodococcus</taxon>
    </lineage>
</organism>
<dbReference type="STRING" id="168276.SAMN05444580_105105"/>
<proteinExistence type="predicted"/>
<feature type="transmembrane region" description="Helical" evidence="2">
    <location>
        <begin position="224"/>
        <end position="244"/>
    </location>
</feature>
<evidence type="ECO:0000256" key="1">
    <source>
        <dbReference type="SAM" id="MobiDB-lite"/>
    </source>
</evidence>
<gene>
    <name evidence="3" type="ORF">SAMN05444580_105105</name>
</gene>
<keyword evidence="4" id="KW-1185">Reference proteome</keyword>
<protein>
    <recommendedName>
        <fullName evidence="5">Four helix bundle sensory module for signal transduction</fullName>
    </recommendedName>
</protein>
<reference evidence="3 4" key="1">
    <citation type="submission" date="2016-10" db="EMBL/GenBank/DDBJ databases">
        <authorList>
            <person name="de Groot N.N."/>
        </authorList>
    </citation>
    <scope>NUCLEOTIDE SEQUENCE [LARGE SCALE GENOMIC DNA]</scope>
    <source>
        <strain evidence="3 4">JCM 11308</strain>
    </source>
</reference>
<keyword evidence="2" id="KW-0812">Transmembrane</keyword>
<evidence type="ECO:0008006" key="5">
    <source>
        <dbReference type="Google" id="ProtNLM"/>
    </source>
</evidence>
<dbReference type="Proteomes" id="UP000199417">
    <property type="component" value="Unassembled WGS sequence"/>
</dbReference>
<feature type="region of interest" description="Disordered" evidence="1">
    <location>
        <begin position="1"/>
        <end position="36"/>
    </location>
</feature>
<feature type="transmembrane region" description="Helical" evidence="2">
    <location>
        <begin position="50"/>
        <end position="70"/>
    </location>
</feature>